<feature type="transmembrane region" description="Helical" evidence="1">
    <location>
        <begin position="54"/>
        <end position="78"/>
    </location>
</feature>
<proteinExistence type="predicted"/>
<keyword evidence="1" id="KW-0472">Membrane</keyword>
<dbReference type="Proteomes" id="UP000183954">
    <property type="component" value="Unassembled WGS sequence"/>
</dbReference>
<feature type="transmembrane region" description="Helical" evidence="1">
    <location>
        <begin position="31"/>
        <end position="47"/>
    </location>
</feature>
<keyword evidence="1" id="KW-0812">Transmembrane</keyword>
<dbReference type="AlphaFoldDB" id="A0A1M5ZWA7"/>
<evidence type="ECO:0000256" key="1">
    <source>
        <dbReference type="SAM" id="Phobius"/>
    </source>
</evidence>
<dbReference type="STRING" id="1121420.SAMN02746098_03797"/>
<dbReference type="EMBL" id="FQXJ01000015">
    <property type="protein sequence ID" value="SHI28567.1"/>
    <property type="molecule type" value="Genomic_DNA"/>
</dbReference>
<evidence type="ECO:0000313" key="3">
    <source>
        <dbReference type="Proteomes" id="UP000183954"/>
    </source>
</evidence>
<sequence>MGWKKIILLGIALAFISYVLRMFTLPFGIHTIIQMIFLLLALILFGNGDFSLSLIASLLSILVLVIIEFVCLSLLMPVFGVTPETLFENLVIRIMITEPQVFIMFIFAFLINKLIRKEVG</sequence>
<protein>
    <submittedName>
        <fullName evidence="2">Uncharacterized protein</fullName>
    </submittedName>
</protein>
<dbReference type="RefSeq" id="WP_242947608.1">
    <property type="nucleotide sequence ID" value="NZ_FQXJ01000015.1"/>
</dbReference>
<evidence type="ECO:0000313" key="2">
    <source>
        <dbReference type="EMBL" id="SHI28567.1"/>
    </source>
</evidence>
<name>A0A1M5ZWA7_9FIRM</name>
<organism evidence="2 3">
    <name type="scientific">Desulfosporosinus lacus DSM 15449</name>
    <dbReference type="NCBI Taxonomy" id="1121420"/>
    <lineage>
        <taxon>Bacteria</taxon>
        <taxon>Bacillati</taxon>
        <taxon>Bacillota</taxon>
        <taxon>Clostridia</taxon>
        <taxon>Eubacteriales</taxon>
        <taxon>Desulfitobacteriaceae</taxon>
        <taxon>Desulfosporosinus</taxon>
    </lineage>
</organism>
<gene>
    <name evidence="2" type="ORF">SAMN02746098_03797</name>
</gene>
<feature type="transmembrane region" description="Helical" evidence="1">
    <location>
        <begin position="90"/>
        <end position="111"/>
    </location>
</feature>
<reference evidence="3" key="1">
    <citation type="submission" date="2016-11" db="EMBL/GenBank/DDBJ databases">
        <authorList>
            <person name="Varghese N."/>
            <person name="Submissions S."/>
        </authorList>
    </citation>
    <scope>NUCLEOTIDE SEQUENCE [LARGE SCALE GENOMIC DNA]</scope>
    <source>
        <strain evidence="3">DSM 15449</strain>
    </source>
</reference>
<keyword evidence="1" id="KW-1133">Transmembrane helix</keyword>
<accession>A0A1M5ZWA7</accession>
<keyword evidence="3" id="KW-1185">Reference proteome</keyword>